<dbReference type="Proteomes" id="UP001054837">
    <property type="component" value="Unassembled WGS sequence"/>
</dbReference>
<organism evidence="2 3">
    <name type="scientific">Caerostris darwini</name>
    <dbReference type="NCBI Taxonomy" id="1538125"/>
    <lineage>
        <taxon>Eukaryota</taxon>
        <taxon>Metazoa</taxon>
        <taxon>Ecdysozoa</taxon>
        <taxon>Arthropoda</taxon>
        <taxon>Chelicerata</taxon>
        <taxon>Arachnida</taxon>
        <taxon>Araneae</taxon>
        <taxon>Araneomorphae</taxon>
        <taxon>Entelegynae</taxon>
        <taxon>Araneoidea</taxon>
        <taxon>Araneidae</taxon>
        <taxon>Caerostris</taxon>
    </lineage>
</organism>
<dbReference type="AlphaFoldDB" id="A0AAV4WP37"/>
<name>A0AAV4WP37_9ARAC</name>
<sequence>MLTGLFQPEKRTPSDCSAAPTTRKKSGLSSPSHSNLMVFYRSWRNTSQLCLLCGEMRHAQRNVEIFTFIVIAEDRFKPGAPRRISQSTPLSSGDCRWNAYIHPEKVPFSLELFLEY</sequence>
<comment type="caution">
    <text evidence="2">The sequence shown here is derived from an EMBL/GenBank/DDBJ whole genome shotgun (WGS) entry which is preliminary data.</text>
</comment>
<feature type="region of interest" description="Disordered" evidence="1">
    <location>
        <begin position="1"/>
        <end position="33"/>
    </location>
</feature>
<evidence type="ECO:0000313" key="2">
    <source>
        <dbReference type="EMBL" id="GIY83720.1"/>
    </source>
</evidence>
<keyword evidence="3" id="KW-1185">Reference proteome</keyword>
<dbReference type="EMBL" id="BPLQ01014850">
    <property type="protein sequence ID" value="GIY83720.1"/>
    <property type="molecule type" value="Genomic_DNA"/>
</dbReference>
<evidence type="ECO:0000313" key="3">
    <source>
        <dbReference type="Proteomes" id="UP001054837"/>
    </source>
</evidence>
<evidence type="ECO:0000256" key="1">
    <source>
        <dbReference type="SAM" id="MobiDB-lite"/>
    </source>
</evidence>
<gene>
    <name evidence="2" type="ORF">CDAR_171441</name>
</gene>
<reference evidence="2 3" key="1">
    <citation type="submission" date="2021-06" db="EMBL/GenBank/DDBJ databases">
        <title>Caerostris darwini draft genome.</title>
        <authorList>
            <person name="Kono N."/>
            <person name="Arakawa K."/>
        </authorList>
    </citation>
    <scope>NUCLEOTIDE SEQUENCE [LARGE SCALE GENOMIC DNA]</scope>
</reference>
<protein>
    <submittedName>
        <fullName evidence="2">Uncharacterized protein</fullName>
    </submittedName>
</protein>
<accession>A0AAV4WP37</accession>
<proteinExistence type="predicted"/>